<dbReference type="InterPro" id="IPR020103">
    <property type="entry name" value="PsdUridine_synth_cat_dom_sf"/>
</dbReference>
<dbReference type="STRING" id="1054147.F4Q6F4"/>
<sequence length="444" mass="51289">MLLSRLGLVGGGVGNIFKSTLVDLSKNQTTRTCSNILLKCNQTRINYTSLLCLSLSQHQQQHNLATSNYGGGYSGGGRKKPIQSTRDKERYNNRTLTKYRYEKTSSYDNGEEDKLFDRFKPQTRERERTYNNNNNVNTFNSNNNNNNNRTSSPIEEKIDPNQVERLQKRLSRSGVTSRRQSERMIMEGRVCVNGKVASMKNDLFVKPTDIVTVDNKIIEESVPKICNLQDPEKDTLIPILQKMLNKDHLMSVGRLDYYSEGLILITNDGELSRYLELPQSGFEKTYRVRIFGKVTPDMNMALTRGLTIDGIRYAPMKISVERETDSNTWVICTLTEGKNREIRRIFEHFNVKVLRIIRTQFGPYTLPETLKPGETVEVHLKDEIKSFKSKWANKEKLIRKAKEGLKKMKLNQSINNNININNNEIEEDNQVEEEEEEEEEIIEK</sequence>
<keyword evidence="2" id="KW-0413">Isomerase</keyword>
<evidence type="ECO:0000313" key="7">
    <source>
        <dbReference type="Proteomes" id="UP000007797"/>
    </source>
</evidence>
<dbReference type="SMART" id="SM00363">
    <property type="entry name" value="S4"/>
    <property type="match status" value="1"/>
</dbReference>
<dbReference type="PROSITE" id="PS01149">
    <property type="entry name" value="PSI_RSU"/>
    <property type="match status" value="1"/>
</dbReference>
<organism evidence="6 7">
    <name type="scientific">Cavenderia fasciculata</name>
    <name type="common">Slime mold</name>
    <name type="synonym">Dictyostelium fasciculatum</name>
    <dbReference type="NCBI Taxonomy" id="261658"/>
    <lineage>
        <taxon>Eukaryota</taxon>
        <taxon>Amoebozoa</taxon>
        <taxon>Evosea</taxon>
        <taxon>Eumycetozoa</taxon>
        <taxon>Dictyostelia</taxon>
        <taxon>Acytosteliales</taxon>
        <taxon>Cavenderiaceae</taxon>
        <taxon>Cavenderia</taxon>
    </lineage>
</organism>
<evidence type="ECO:0000259" key="5">
    <source>
        <dbReference type="SMART" id="SM00363"/>
    </source>
</evidence>
<comment type="similarity">
    <text evidence="1">Belongs to the pseudouridine synthase RsuA family.</text>
</comment>
<feature type="region of interest" description="Disordered" evidence="4">
    <location>
        <begin position="421"/>
        <end position="444"/>
    </location>
</feature>
<dbReference type="PANTHER" id="PTHR47683">
    <property type="entry name" value="PSEUDOURIDINE SYNTHASE FAMILY PROTEIN-RELATED"/>
    <property type="match status" value="1"/>
</dbReference>
<proteinExistence type="inferred from homology"/>
<dbReference type="OMA" id="HIEAYED"/>
<reference evidence="7" key="1">
    <citation type="journal article" date="2011" name="Genome Res.">
        <title>Phylogeny-wide analysis of social amoeba genomes highlights ancient origins for complex intercellular communication.</title>
        <authorList>
            <person name="Heidel A.J."/>
            <person name="Lawal H.M."/>
            <person name="Felder M."/>
            <person name="Schilde C."/>
            <person name="Helps N.R."/>
            <person name="Tunggal B."/>
            <person name="Rivero F."/>
            <person name="John U."/>
            <person name="Schleicher M."/>
            <person name="Eichinger L."/>
            <person name="Platzer M."/>
            <person name="Noegel A.A."/>
            <person name="Schaap P."/>
            <person name="Gloeckner G."/>
        </authorList>
    </citation>
    <scope>NUCLEOTIDE SEQUENCE [LARGE SCALE GENOMIC DNA]</scope>
    <source>
        <strain evidence="7">SH3</strain>
    </source>
</reference>
<dbReference type="PROSITE" id="PS50889">
    <property type="entry name" value="S4"/>
    <property type="match status" value="1"/>
</dbReference>
<dbReference type="InterPro" id="IPR000748">
    <property type="entry name" value="PsdUridine_synth_RsuA/RluB/E/F"/>
</dbReference>
<dbReference type="Pfam" id="PF01479">
    <property type="entry name" value="S4"/>
    <property type="match status" value="1"/>
</dbReference>
<dbReference type="Gene3D" id="3.10.290.10">
    <property type="entry name" value="RNA-binding S4 domain"/>
    <property type="match status" value="1"/>
</dbReference>
<dbReference type="Pfam" id="PF00849">
    <property type="entry name" value="PseudoU_synth_2"/>
    <property type="match status" value="1"/>
</dbReference>
<keyword evidence="3" id="KW-0694">RNA-binding</keyword>
<dbReference type="GO" id="GO:0006364">
    <property type="term" value="P:rRNA processing"/>
    <property type="evidence" value="ECO:0007669"/>
    <property type="project" value="UniProtKB-ARBA"/>
</dbReference>
<dbReference type="GO" id="GO:0003723">
    <property type="term" value="F:RNA binding"/>
    <property type="evidence" value="ECO:0007669"/>
    <property type="project" value="UniProtKB-KW"/>
</dbReference>
<dbReference type="KEGG" id="dfa:DFA_09002"/>
<dbReference type="FunFam" id="3.10.290.10:FF:000003">
    <property type="entry name" value="Pseudouridine synthase"/>
    <property type="match status" value="1"/>
</dbReference>
<feature type="compositionally biased region" description="Basic and acidic residues" evidence="4">
    <location>
        <begin position="118"/>
        <end position="129"/>
    </location>
</feature>
<feature type="region of interest" description="Disordered" evidence="4">
    <location>
        <begin position="66"/>
        <end position="90"/>
    </location>
</feature>
<dbReference type="SUPFAM" id="SSF55174">
    <property type="entry name" value="Alpha-L RNA-binding motif"/>
    <property type="match status" value="1"/>
</dbReference>
<evidence type="ECO:0000256" key="4">
    <source>
        <dbReference type="SAM" id="MobiDB-lite"/>
    </source>
</evidence>
<dbReference type="SUPFAM" id="SSF55120">
    <property type="entry name" value="Pseudouridine synthase"/>
    <property type="match status" value="1"/>
</dbReference>
<dbReference type="InterPro" id="IPR036986">
    <property type="entry name" value="S4_RNA-bd_sf"/>
</dbReference>
<dbReference type="InterPro" id="IPR002942">
    <property type="entry name" value="S4_RNA-bd"/>
</dbReference>
<dbReference type="EMBL" id="GL883023">
    <property type="protein sequence ID" value="EGG16464.1"/>
    <property type="molecule type" value="Genomic_DNA"/>
</dbReference>
<dbReference type="GO" id="GO:0009982">
    <property type="term" value="F:pseudouridine synthase activity"/>
    <property type="evidence" value="ECO:0007669"/>
    <property type="project" value="InterPro"/>
</dbReference>
<feature type="region of interest" description="Disordered" evidence="4">
    <location>
        <begin position="118"/>
        <end position="181"/>
    </location>
</feature>
<dbReference type="GO" id="GO:0001522">
    <property type="term" value="P:pseudouridine synthesis"/>
    <property type="evidence" value="ECO:0007669"/>
    <property type="project" value="InterPro"/>
</dbReference>
<dbReference type="InterPro" id="IPR050343">
    <property type="entry name" value="RsuA_PseudoU_synthase"/>
</dbReference>
<accession>F4Q6F4</accession>
<dbReference type="InterPro" id="IPR020094">
    <property type="entry name" value="TruA/RsuA/RluB/E/F_N"/>
</dbReference>
<dbReference type="Proteomes" id="UP000007797">
    <property type="component" value="Unassembled WGS sequence"/>
</dbReference>
<feature type="compositionally biased region" description="Acidic residues" evidence="4">
    <location>
        <begin position="424"/>
        <end position="444"/>
    </location>
</feature>
<dbReference type="NCBIfam" id="TIGR00093">
    <property type="entry name" value="pseudouridine synthase"/>
    <property type="match status" value="1"/>
</dbReference>
<dbReference type="InterPro" id="IPR042092">
    <property type="entry name" value="PsdUridine_s_RsuA/RluB/E/F_cat"/>
</dbReference>
<dbReference type="InterPro" id="IPR018496">
    <property type="entry name" value="PsdUridine_synth_RsuA/RluB_CS"/>
</dbReference>
<dbReference type="RefSeq" id="XP_004354864.1">
    <property type="nucleotide sequence ID" value="XM_004354812.1"/>
</dbReference>
<evidence type="ECO:0000313" key="6">
    <source>
        <dbReference type="EMBL" id="EGG16464.1"/>
    </source>
</evidence>
<dbReference type="PANTHER" id="PTHR47683:SF2">
    <property type="entry name" value="RNA-BINDING S4 DOMAIN-CONTAINING PROTEIN"/>
    <property type="match status" value="1"/>
</dbReference>
<gene>
    <name evidence="6" type="ORF">DFA_09002</name>
</gene>
<name>F4Q6F4_CACFS</name>
<dbReference type="AlphaFoldDB" id="F4Q6F4"/>
<feature type="domain" description="RNA-binding S4" evidence="5">
    <location>
        <begin position="164"/>
        <end position="229"/>
    </location>
</feature>
<dbReference type="Gene3D" id="3.30.70.580">
    <property type="entry name" value="Pseudouridine synthase I, catalytic domain, N-terminal subdomain"/>
    <property type="match status" value="1"/>
</dbReference>
<dbReference type="OrthoDB" id="440619at2759"/>
<dbReference type="InterPro" id="IPR006145">
    <property type="entry name" value="PsdUridine_synth_RsuA/RluA"/>
</dbReference>
<feature type="compositionally biased region" description="Low complexity" evidence="4">
    <location>
        <begin position="131"/>
        <end position="148"/>
    </location>
</feature>
<protein>
    <submittedName>
        <fullName evidence="6">Synthase</fullName>
    </submittedName>
</protein>
<keyword evidence="7" id="KW-1185">Reference proteome</keyword>
<evidence type="ECO:0000256" key="3">
    <source>
        <dbReference type="PROSITE-ProRule" id="PRU00182"/>
    </source>
</evidence>
<dbReference type="Gene3D" id="3.30.70.1560">
    <property type="entry name" value="Alpha-L RNA-binding motif"/>
    <property type="match status" value="1"/>
</dbReference>
<evidence type="ECO:0000256" key="1">
    <source>
        <dbReference type="ARBA" id="ARBA00008348"/>
    </source>
</evidence>
<evidence type="ECO:0000256" key="2">
    <source>
        <dbReference type="ARBA" id="ARBA00023235"/>
    </source>
</evidence>
<dbReference type="GeneID" id="14868463"/>
<dbReference type="CDD" id="cd00165">
    <property type="entry name" value="S4"/>
    <property type="match status" value="1"/>
</dbReference>